<reference evidence="1 2" key="1">
    <citation type="submission" date="2021-06" db="EMBL/GenBank/DDBJ databases">
        <authorList>
            <person name="Palmer J.M."/>
        </authorList>
    </citation>
    <scope>NUCLEOTIDE SEQUENCE [LARGE SCALE GENOMIC DNA]</scope>
    <source>
        <strain evidence="1 2">GA_2019</strain>
        <tissue evidence="1">Muscle</tissue>
    </source>
</reference>
<dbReference type="Proteomes" id="UP001476798">
    <property type="component" value="Unassembled WGS sequence"/>
</dbReference>
<sequence length="55" mass="6117">ATLENHLSVTSRMREFVDGRSKLLVENTHGREIRVGTSCQTADHVLTTPLAQLQV</sequence>
<proteinExistence type="predicted"/>
<gene>
    <name evidence="1" type="ORF">GOODEAATRI_034073</name>
</gene>
<feature type="non-terminal residue" evidence="1">
    <location>
        <position position="1"/>
    </location>
</feature>
<keyword evidence="2" id="KW-1185">Reference proteome</keyword>
<organism evidence="1 2">
    <name type="scientific">Goodea atripinnis</name>
    <dbReference type="NCBI Taxonomy" id="208336"/>
    <lineage>
        <taxon>Eukaryota</taxon>
        <taxon>Metazoa</taxon>
        <taxon>Chordata</taxon>
        <taxon>Craniata</taxon>
        <taxon>Vertebrata</taxon>
        <taxon>Euteleostomi</taxon>
        <taxon>Actinopterygii</taxon>
        <taxon>Neopterygii</taxon>
        <taxon>Teleostei</taxon>
        <taxon>Neoteleostei</taxon>
        <taxon>Acanthomorphata</taxon>
        <taxon>Ovalentaria</taxon>
        <taxon>Atherinomorphae</taxon>
        <taxon>Cyprinodontiformes</taxon>
        <taxon>Goodeidae</taxon>
        <taxon>Goodea</taxon>
    </lineage>
</organism>
<evidence type="ECO:0000313" key="1">
    <source>
        <dbReference type="EMBL" id="MEQ2173632.1"/>
    </source>
</evidence>
<evidence type="ECO:0000313" key="2">
    <source>
        <dbReference type="Proteomes" id="UP001476798"/>
    </source>
</evidence>
<dbReference type="EMBL" id="JAHRIO010047919">
    <property type="protein sequence ID" value="MEQ2173632.1"/>
    <property type="molecule type" value="Genomic_DNA"/>
</dbReference>
<name>A0ABV0NQE0_9TELE</name>
<accession>A0ABV0NQE0</accession>
<protein>
    <submittedName>
        <fullName evidence="1">Uncharacterized protein</fullName>
    </submittedName>
</protein>
<comment type="caution">
    <text evidence="1">The sequence shown here is derived from an EMBL/GenBank/DDBJ whole genome shotgun (WGS) entry which is preliminary data.</text>
</comment>